<dbReference type="EMBL" id="JAKELL010000013">
    <property type="protein sequence ID" value="KAH8994924.1"/>
    <property type="molecule type" value="Genomic_DNA"/>
</dbReference>
<dbReference type="Proteomes" id="UP001201163">
    <property type="component" value="Unassembled WGS sequence"/>
</dbReference>
<dbReference type="FunFam" id="3.30.1050.10:FF:000001">
    <property type="entry name" value="Putative Non-specific lipid-transfer protein"/>
    <property type="match status" value="1"/>
</dbReference>
<evidence type="ECO:0000313" key="3">
    <source>
        <dbReference type="Proteomes" id="UP001201163"/>
    </source>
</evidence>
<sequence length="132" mass="14220">MSDIKVEGYKTSVILATLGQVFEGYSDEERAAQLKKNNGVFEFRVKDAAGKEASWTIDLKKTGTVKKGEAKSLGLKPDVTIILSDETFVDLADGKTTGQKAFMTGALKTKGNMMLATKLDGVLKSAKGRTKL</sequence>
<dbReference type="SUPFAM" id="SSF55718">
    <property type="entry name" value="SCP-like"/>
    <property type="match status" value="1"/>
</dbReference>
<dbReference type="Pfam" id="PF02036">
    <property type="entry name" value="SCP2"/>
    <property type="match status" value="1"/>
</dbReference>
<dbReference type="Gene3D" id="3.30.1050.10">
    <property type="entry name" value="SCP2 sterol-binding domain"/>
    <property type="match status" value="1"/>
</dbReference>
<protein>
    <submittedName>
        <fullName evidence="2">Sterol-binding-like protein</fullName>
    </submittedName>
</protein>
<organism evidence="2 3">
    <name type="scientific">Lactarius akahatsu</name>
    <dbReference type="NCBI Taxonomy" id="416441"/>
    <lineage>
        <taxon>Eukaryota</taxon>
        <taxon>Fungi</taxon>
        <taxon>Dikarya</taxon>
        <taxon>Basidiomycota</taxon>
        <taxon>Agaricomycotina</taxon>
        <taxon>Agaricomycetes</taxon>
        <taxon>Russulales</taxon>
        <taxon>Russulaceae</taxon>
        <taxon>Lactarius</taxon>
    </lineage>
</organism>
<dbReference type="InterPro" id="IPR036527">
    <property type="entry name" value="SCP2_sterol-bd_dom_sf"/>
</dbReference>
<evidence type="ECO:0000313" key="2">
    <source>
        <dbReference type="EMBL" id="KAH8994924.1"/>
    </source>
</evidence>
<dbReference type="PANTHER" id="PTHR10094">
    <property type="entry name" value="STEROL CARRIER PROTEIN 2 SCP-2 FAMILY PROTEIN"/>
    <property type="match status" value="1"/>
</dbReference>
<accession>A0AAD4LNQ7</accession>
<dbReference type="GO" id="GO:0005829">
    <property type="term" value="C:cytosol"/>
    <property type="evidence" value="ECO:0007669"/>
    <property type="project" value="TreeGrafter"/>
</dbReference>
<dbReference type="AlphaFoldDB" id="A0AAD4LNQ7"/>
<keyword evidence="3" id="KW-1185">Reference proteome</keyword>
<dbReference type="PANTHER" id="PTHR10094:SF28">
    <property type="entry name" value="SCP2 DOMAIN-CONTAINING PROTEIN"/>
    <property type="match status" value="1"/>
</dbReference>
<comment type="caution">
    <text evidence="2">The sequence shown here is derived from an EMBL/GenBank/DDBJ whole genome shotgun (WGS) entry which is preliminary data.</text>
</comment>
<proteinExistence type="predicted"/>
<name>A0AAD4LNQ7_9AGAM</name>
<reference evidence="2" key="1">
    <citation type="submission" date="2022-01" db="EMBL/GenBank/DDBJ databases">
        <title>Comparative genomics reveals a dynamic genome evolution in the ectomycorrhizal milk-cap (Lactarius) mushrooms.</title>
        <authorList>
            <consortium name="DOE Joint Genome Institute"/>
            <person name="Lebreton A."/>
            <person name="Tang N."/>
            <person name="Kuo A."/>
            <person name="LaButti K."/>
            <person name="Drula E."/>
            <person name="Barry K."/>
            <person name="Clum A."/>
            <person name="Lipzen A."/>
            <person name="Mousain D."/>
            <person name="Ng V."/>
            <person name="Wang R."/>
            <person name="Wang X."/>
            <person name="Dai Y."/>
            <person name="Henrissat B."/>
            <person name="Grigoriev I.V."/>
            <person name="Guerin-Laguette A."/>
            <person name="Yu F."/>
            <person name="Martin F.M."/>
        </authorList>
    </citation>
    <scope>NUCLEOTIDE SEQUENCE</scope>
    <source>
        <strain evidence="2">QP</strain>
    </source>
</reference>
<feature type="domain" description="SCP2" evidence="1">
    <location>
        <begin position="20"/>
        <end position="124"/>
    </location>
</feature>
<dbReference type="InterPro" id="IPR003033">
    <property type="entry name" value="SCP2_sterol-bd_dom"/>
</dbReference>
<gene>
    <name evidence="2" type="ORF">EDB92DRAFT_1934175</name>
</gene>
<evidence type="ECO:0000259" key="1">
    <source>
        <dbReference type="Pfam" id="PF02036"/>
    </source>
</evidence>